<reference evidence="2" key="2">
    <citation type="journal article" date="2015" name="Genome Biol. Evol.">
        <title>Complete Genome Sequence and Transcriptomic Analysis of the Novel Pathogen Elizabethkingia anophelis in Response to Oxidative Stress.</title>
        <authorList>
            <person name="Li Y."/>
            <person name="Liu Y."/>
            <person name="Chew S.C."/>
            <person name="Tay M."/>
            <person name="Salido M.M."/>
            <person name="Teo J."/>
            <person name="Lauro F.M."/>
            <person name="Givskov M."/>
            <person name="Yang L."/>
        </authorList>
    </citation>
    <scope>NUCLEOTIDE SEQUENCE</scope>
    <source>
        <strain evidence="2">NUHP1</strain>
    </source>
</reference>
<dbReference type="STRING" id="1338011.BD94_3142"/>
<proteinExistence type="predicted"/>
<protein>
    <recommendedName>
        <fullName evidence="4">DUF304 domain-containing protein</fullName>
    </recommendedName>
</protein>
<keyword evidence="1" id="KW-0812">Transmembrane</keyword>
<dbReference type="RefSeq" id="WP_024566119.1">
    <property type="nucleotide sequence ID" value="NZ_CP007547.1"/>
</dbReference>
<organism evidence="2 3">
    <name type="scientific">Elizabethkingia anophelis NUHP1</name>
    <dbReference type="NCBI Taxonomy" id="1338011"/>
    <lineage>
        <taxon>Bacteria</taxon>
        <taxon>Pseudomonadati</taxon>
        <taxon>Bacteroidota</taxon>
        <taxon>Flavobacteriia</taxon>
        <taxon>Flavobacteriales</taxon>
        <taxon>Weeksellaceae</taxon>
        <taxon>Elizabethkingia</taxon>
    </lineage>
</organism>
<dbReference type="HOGENOM" id="CLU_1508032_0_0_10"/>
<accession>A0A077EHH9</accession>
<evidence type="ECO:0000313" key="3">
    <source>
        <dbReference type="Proteomes" id="UP000028933"/>
    </source>
</evidence>
<feature type="transmembrane region" description="Helical" evidence="1">
    <location>
        <begin position="12"/>
        <end position="32"/>
    </location>
</feature>
<sequence>MYRFYKKEGHRYTFKNQPVLMFILALLVFIIAGMSYNVSAILGLAIAAVSVIIIINFFTKKFIIDMDQLTVTGKHGIFIPERTYPIADFITFEVIHTKYMGLITTNLILAAYFQVDGKEKVLTVGQAVTTRAIQRMLNETEDIMKSKAEI</sequence>
<dbReference type="EMBL" id="CP007547">
    <property type="protein sequence ID" value="AIL46917.1"/>
    <property type="molecule type" value="Genomic_DNA"/>
</dbReference>
<feature type="transmembrane region" description="Helical" evidence="1">
    <location>
        <begin position="38"/>
        <end position="58"/>
    </location>
</feature>
<evidence type="ECO:0000313" key="2">
    <source>
        <dbReference type="EMBL" id="AIL46917.1"/>
    </source>
</evidence>
<keyword evidence="1" id="KW-0472">Membrane</keyword>
<keyword evidence="1" id="KW-1133">Transmembrane helix</keyword>
<name>A0A077EHH9_9FLAO</name>
<gene>
    <name evidence="2" type="ORF">BD94_3142</name>
</gene>
<reference evidence="2" key="1">
    <citation type="journal article" date="2013" name="Lancet">
        <title>First case of E anophelis outbreak in an intensive-care unit.</title>
        <authorList>
            <person name="Teo J."/>
            <person name="Tan S.Y."/>
            <person name="Tay M."/>
            <person name="Ding Y."/>
            <person name="Kjelleberg S."/>
            <person name="Givskov M."/>
            <person name="Lin R.T."/>
            <person name="Yang L."/>
        </authorList>
    </citation>
    <scope>NUCLEOTIDE SEQUENCE [LARGE SCALE GENOMIC DNA]</scope>
    <source>
        <strain evidence="2">NUHP1</strain>
    </source>
</reference>
<evidence type="ECO:0008006" key="4">
    <source>
        <dbReference type="Google" id="ProtNLM"/>
    </source>
</evidence>
<dbReference type="Proteomes" id="UP000028933">
    <property type="component" value="Chromosome"/>
</dbReference>
<dbReference type="AlphaFoldDB" id="A0A077EHH9"/>
<dbReference type="eggNOG" id="ENOG5033Z2M">
    <property type="taxonomic scope" value="Bacteria"/>
</dbReference>
<evidence type="ECO:0000256" key="1">
    <source>
        <dbReference type="SAM" id="Phobius"/>
    </source>
</evidence>
<dbReference type="KEGG" id="eao:BD94_3142"/>